<name>A0A0M2SY52_9BACI</name>
<comment type="subcellular location">
    <subcellularLocation>
        <location evidence="2">Cell membrane</location>
        <topology evidence="2">Single-pass type II membrane protein</topology>
    </subcellularLocation>
    <subcellularLocation>
        <location evidence="8">Membrane</location>
        <topology evidence="8">Single-pass type II membrane protein</topology>
    </subcellularLocation>
</comment>
<dbReference type="EMBL" id="LAYY01000007">
    <property type="protein sequence ID" value="KKK38636.1"/>
    <property type="molecule type" value="Genomic_DNA"/>
</dbReference>
<protein>
    <recommendedName>
        <fullName evidence="3 7">Signal peptidase I</fullName>
        <ecNumber evidence="3 7">3.4.21.89</ecNumber>
    </recommendedName>
</protein>
<feature type="active site" evidence="6">
    <location>
        <position position="76"/>
    </location>
</feature>
<dbReference type="GO" id="GO:0004252">
    <property type="term" value="F:serine-type endopeptidase activity"/>
    <property type="evidence" value="ECO:0007669"/>
    <property type="project" value="InterPro"/>
</dbReference>
<dbReference type="GO" id="GO:0006465">
    <property type="term" value="P:signal peptide processing"/>
    <property type="evidence" value="ECO:0007669"/>
    <property type="project" value="InterPro"/>
</dbReference>
<dbReference type="Gene3D" id="2.10.109.10">
    <property type="entry name" value="Umud Fragment, subunit A"/>
    <property type="match status" value="1"/>
</dbReference>
<dbReference type="PROSITE" id="PS00761">
    <property type="entry name" value="SPASE_I_3"/>
    <property type="match status" value="1"/>
</dbReference>
<dbReference type="InterPro" id="IPR036286">
    <property type="entry name" value="LexA/Signal_pep-like_sf"/>
</dbReference>
<evidence type="ECO:0000259" key="9">
    <source>
        <dbReference type="Pfam" id="PF10502"/>
    </source>
</evidence>
<dbReference type="InterPro" id="IPR019756">
    <property type="entry name" value="Pept_S26A_signal_pept_1_Ser-AS"/>
</dbReference>
<evidence type="ECO:0000313" key="11">
    <source>
        <dbReference type="Proteomes" id="UP000034166"/>
    </source>
</evidence>
<evidence type="ECO:0000256" key="3">
    <source>
        <dbReference type="ARBA" id="ARBA00013208"/>
    </source>
</evidence>
<dbReference type="Pfam" id="PF10502">
    <property type="entry name" value="Peptidase_S26"/>
    <property type="match status" value="1"/>
</dbReference>
<evidence type="ECO:0000256" key="1">
    <source>
        <dbReference type="ARBA" id="ARBA00000677"/>
    </source>
</evidence>
<keyword evidence="7" id="KW-0812">Transmembrane</keyword>
<dbReference type="InterPro" id="IPR019757">
    <property type="entry name" value="Pept_S26A_signal_pept_1_Lys-AS"/>
</dbReference>
<keyword evidence="4 7" id="KW-0645">Protease</keyword>
<keyword evidence="11" id="KW-1185">Reference proteome</keyword>
<proteinExistence type="inferred from homology"/>
<evidence type="ECO:0000256" key="2">
    <source>
        <dbReference type="ARBA" id="ARBA00004401"/>
    </source>
</evidence>
<dbReference type="NCBIfam" id="TIGR02227">
    <property type="entry name" value="sigpep_I_bact"/>
    <property type="match status" value="1"/>
</dbReference>
<feature type="active site" evidence="6">
    <location>
        <position position="39"/>
    </location>
</feature>
<reference evidence="10 11" key="1">
    <citation type="submission" date="2015-04" db="EMBL/GenBank/DDBJ databases">
        <title>Taxonomic description and genome sequence of Bacillus campisalis sp. nov., a novel member of the genus Bacillus isolated from solar saltern.</title>
        <authorList>
            <person name="Mathan Kumar R."/>
            <person name="Kaur G."/>
            <person name="Kumar A."/>
            <person name="Singh N.K."/>
            <person name="Kaur N."/>
            <person name="Kumar N."/>
            <person name="Mayilraj S."/>
        </authorList>
    </citation>
    <scope>NUCLEOTIDE SEQUENCE [LARGE SCALE GENOMIC DNA]</scope>
    <source>
        <strain evidence="10 11">SA2-6</strain>
    </source>
</reference>
<evidence type="ECO:0000256" key="5">
    <source>
        <dbReference type="ARBA" id="ARBA00022801"/>
    </source>
</evidence>
<dbReference type="PATRIC" id="fig|1408103.3.peg.1936"/>
<evidence type="ECO:0000313" key="10">
    <source>
        <dbReference type="EMBL" id="KKK38636.1"/>
    </source>
</evidence>
<feature type="domain" description="Peptidase S26" evidence="9">
    <location>
        <begin position="9"/>
        <end position="164"/>
    </location>
</feature>
<dbReference type="InterPro" id="IPR000223">
    <property type="entry name" value="Pept_S26A_signal_pept_1"/>
</dbReference>
<dbReference type="Proteomes" id="UP000034166">
    <property type="component" value="Unassembled WGS sequence"/>
</dbReference>
<dbReference type="CDD" id="cd06530">
    <property type="entry name" value="S26_SPase_I"/>
    <property type="match status" value="1"/>
</dbReference>
<dbReference type="InterPro" id="IPR019758">
    <property type="entry name" value="Pept_S26A_signal_pept_1_CS"/>
</dbReference>
<evidence type="ECO:0000256" key="7">
    <source>
        <dbReference type="RuleBase" id="RU003993"/>
    </source>
</evidence>
<keyword evidence="7" id="KW-0472">Membrane</keyword>
<sequence length="174" mass="19862">MGEAKKESWEWIKAIMAAVAIAFVVRTFFLTPIVVQGDSMMPTLENQERMIVTKIGEPKRFDIVVFHANEENDYIKRVIGLPGDHLEYKDDVLYVNGKPYEEKYLKKYKEENSFGGPLTGDFSADVPEGMIFVMGDNRRNSTDSRHIGPVKVEEIIGSTKVIFWPVNKMEILAE</sequence>
<dbReference type="PROSITE" id="PS00501">
    <property type="entry name" value="SPASE_I_1"/>
    <property type="match status" value="1"/>
</dbReference>
<keyword evidence="7" id="KW-1133">Transmembrane helix</keyword>
<evidence type="ECO:0000256" key="4">
    <source>
        <dbReference type="ARBA" id="ARBA00022670"/>
    </source>
</evidence>
<evidence type="ECO:0000256" key="6">
    <source>
        <dbReference type="PIRSR" id="PIRSR600223-1"/>
    </source>
</evidence>
<dbReference type="PANTHER" id="PTHR43390:SF8">
    <property type="entry name" value="SIGNAL PEPTIDASE I"/>
    <property type="match status" value="1"/>
</dbReference>
<dbReference type="RefSeq" id="WP_046523328.1">
    <property type="nucleotide sequence ID" value="NZ_LAYY01000007.1"/>
</dbReference>
<dbReference type="SUPFAM" id="SSF51306">
    <property type="entry name" value="LexA/Signal peptidase"/>
    <property type="match status" value="1"/>
</dbReference>
<dbReference type="InterPro" id="IPR019533">
    <property type="entry name" value="Peptidase_S26"/>
</dbReference>
<dbReference type="GO" id="GO:0009003">
    <property type="term" value="F:signal peptidase activity"/>
    <property type="evidence" value="ECO:0007669"/>
    <property type="project" value="UniProtKB-EC"/>
</dbReference>
<dbReference type="OrthoDB" id="9802919at2"/>
<dbReference type="PANTHER" id="PTHR43390">
    <property type="entry name" value="SIGNAL PEPTIDASE I"/>
    <property type="match status" value="1"/>
</dbReference>
<comment type="catalytic activity">
    <reaction evidence="1 7">
        <text>Cleavage of hydrophobic, N-terminal signal or leader sequences from secreted and periplasmic proteins.</text>
        <dbReference type="EC" id="3.4.21.89"/>
    </reaction>
</comment>
<dbReference type="GO" id="GO:0005886">
    <property type="term" value="C:plasma membrane"/>
    <property type="evidence" value="ECO:0007669"/>
    <property type="project" value="UniProtKB-SubCell"/>
</dbReference>
<keyword evidence="5 7" id="KW-0378">Hydrolase</keyword>
<dbReference type="PRINTS" id="PR00727">
    <property type="entry name" value="LEADERPTASE"/>
</dbReference>
<gene>
    <name evidence="10" type="ORF">WQ57_08585</name>
</gene>
<organism evidence="10 11">
    <name type="scientific">Mesobacillus campisalis</name>
    <dbReference type="NCBI Taxonomy" id="1408103"/>
    <lineage>
        <taxon>Bacteria</taxon>
        <taxon>Bacillati</taxon>
        <taxon>Bacillota</taxon>
        <taxon>Bacilli</taxon>
        <taxon>Bacillales</taxon>
        <taxon>Bacillaceae</taxon>
        <taxon>Mesobacillus</taxon>
    </lineage>
</organism>
<comment type="similarity">
    <text evidence="8">Belongs to the peptidase S26 family.</text>
</comment>
<comment type="caution">
    <text evidence="10">The sequence shown here is derived from an EMBL/GenBank/DDBJ whole genome shotgun (WGS) entry which is preliminary data.</text>
</comment>
<dbReference type="PROSITE" id="PS00760">
    <property type="entry name" value="SPASE_I_2"/>
    <property type="match status" value="1"/>
</dbReference>
<evidence type="ECO:0000256" key="8">
    <source>
        <dbReference type="RuleBase" id="RU362042"/>
    </source>
</evidence>
<accession>A0A0M2SY52</accession>
<dbReference type="AlphaFoldDB" id="A0A0M2SY52"/>
<feature type="transmembrane region" description="Helical" evidence="7">
    <location>
        <begin position="12"/>
        <end position="35"/>
    </location>
</feature>
<dbReference type="EC" id="3.4.21.89" evidence="3 7"/>